<dbReference type="Proteomes" id="UP001303373">
    <property type="component" value="Chromosome 7"/>
</dbReference>
<dbReference type="AlphaFoldDB" id="A0AAQ3M6X0"/>
<dbReference type="Gene3D" id="3.40.50.300">
    <property type="entry name" value="P-loop containing nucleotide triphosphate hydrolases"/>
    <property type="match status" value="1"/>
</dbReference>
<dbReference type="GO" id="GO:0003677">
    <property type="term" value="F:DNA binding"/>
    <property type="evidence" value="ECO:0007669"/>
    <property type="project" value="TreeGrafter"/>
</dbReference>
<gene>
    <name evidence="3" type="ORF">R9X50_00483900</name>
</gene>
<feature type="region of interest" description="Disordered" evidence="1">
    <location>
        <begin position="77"/>
        <end position="108"/>
    </location>
</feature>
<dbReference type="PANTHER" id="PTHR23389">
    <property type="entry name" value="CHROMOSOME TRANSMISSION FIDELITY FACTOR 18"/>
    <property type="match status" value="1"/>
</dbReference>
<sequence length="1176" mass="130199">MSSHDEGNIHPFFVKTNEGENNADNDHTQLDSSNPPFQLDGTPDNAKKVASSKKVVHGGGGNAKTQKTLQEILNPSAAAAESKNGKADDALQVDIEDHGDDADRRKRRRTGDHSLLDFGISTSSAQAFRSDHHICRNSPEVVDPASSPLPVQPQHQIANPDLNERHNLQKTPPKKMLRLTASGRFSSPIKNHTDEHFAESGKRQARPRKDKGPKSLIACLIYNKDLTRQQILGSRIDRILGGEETIVIESVQNSRPIKKSKAGARSSKASHSFFSAKSKVESTTMKYDSPRKISTSTPGKLRMQTSSTKHPSFDTPDSNFAIGSALLKDRLVVKHPGAKEPHWPTREQSHVRGLESGNDVPPTLQLPAVKIRKNKTVRLPFPAEQSILRTFLEELEPEPDSRLRPDGFHDPHPSLQLPTKHLISGDEILRREAGAVSVALDPIVDELPASQVRMHPAIQHLQKLIPQALTAFDEGKGEPLGWTHKHAPQTAATVLQPIREVIVLKNWLSSLTVSAVGGSENLEPKLSRKLDPKPKKQKKKKRKNDDLDDFLVHSDEEMLDVEELTDLEDIQPDYRGFLKSVVRPVKDGSKIANAVLLSGPHGCGKTAAAYAVAKELGFKVFEISACERRGGKDVLDKIGDMTENHMVKHHGETSGDVSSSEEPNHHDEAFMRDLASGRQGTMNSFFKPQTVLKKPQPESLEKKIAQSKTMASVQKAIRKPSKDQQQSLILLEEVDVLFKEDKDFWTTVFKLISTSKRPFIMTCNDEDLVPLQAMSLHAVLRLMPPPVELAVDYMLVMAAAEGHLLRRDAVLSLYESKACDLRASISTLDFWCQMGIGDPRGGLGWIYQRWPPGSDLDEHGRRLRIVSDNTYQTGLGMHCEPGLDEETILLWRCQMLDSSLTDVFQFDAMDASAWLDESIGKVSDSQRLDALVNFSKFSEEISSMDVFSGGALTRASFDATQPELPEKARKNYIEGMRLLQSDEHTDYSRITLKLAVASMNSAYNVFGLNRLKNDTQVTKSCKSTLKRRDFACFDAIAEPVDSVLTSTGPGNTQSAFDGPFKVVTTELAPYVRAIAHFDLALEAQRGILSDIMDTVDGSQKSKRARTTRAARSALEGSQRADTRRNRWFTKTLNLGCVLSTGGTDWPRATFIESREPSVAGEEECSSTAGKLQHVPE</sequence>
<feature type="region of interest" description="Disordered" evidence="1">
    <location>
        <begin position="285"/>
        <end position="317"/>
    </location>
</feature>
<evidence type="ECO:0000313" key="4">
    <source>
        <dbReference type="Proteomes" id="UP001303373"/>
    </source>
</evidence>
<dbReference type="SUPFAM" id="SSF52540">
    <property type="entry name" value="P-loop containing nucleoside triphosphate hydrolases"/>
    <property type="match status" value="1"/>
</dbReference>
<feature type="region of interest" description="Disordered" evidence="1">
    <location>
        <begin position="522"/>
        <end position="544"/>
    </location>
</feature>
<dbReference type="InterPro" id="IPR003593">
    <property type="entry name" value="AAA+_ATPase"/>
</dbReference>
<feature type="region of interest" description="Disordered" evidence="1">
    <location>
        <begin position="185"/>
        <end position="212"/>
    </location>
</feature>
<feature type="domain" description="AAA+ ATPase" evidence="2">
    <location>
        <begin position="591"/>
        <end position="784"/>
    </location>
</feature>
<evidence type="ECO:0000313" key="3">
    <source>
        <dbReference type="EMBL" id="WPH01985.1"/>
    </source>
</evidence>
<protein>
    <submittedName>
        <fullName evidence="3">ATPase family associated with various cellular activities (AAA)</fullName>
    </submittedName>
</protein>
<evidence type="ECO:0000256" key="1">
    <source>
        <dbReference type="SAM" id="MobiDB-lite"/>
    </source>
</evidence>
<feature type="region of interest" description="Disordered" evidence="1">
    <location>
        <begin position="337"/>
        <end position="360"/>
    </location>
</feature>
<accession>A0AAQ3M6X0</accession>
<dbReference type="SMART" id="SM00382">
    <property type="entry name" value="AAA"/>
    <property type="match status" value="1"/>
</dbReference>
<dbReference type="PANTHER" id="PTHR23389:SF21">
    <property type="entry name" value="ATPASE FAMILY AAA DOMAIN-CONTAINING PROTEIN 5"/>
    <property type="match status" value="1"/>
</dbReference>
<feature type="region of interest" description="Disordered" evidence="1">
    <location>
        <begin position="1099"/>
        <end position="1120"/>
    </location>
</feature>
<keyword evidence="4" id="KW-1185">Reference proteome</keyword>
<organism evidence="3 4">
    <name type="scientific">Acrodontium crateriforme</name>
    <dbReference type="NCBI Taxonomy" id="150365"/>
    <lineage>
        <taxon>Eukaryota</taxon>
        <taxon>Fungi</taxon>
        <taxon>Dikarya</taxon>
        <taxon>Ascomycota</taxon>
        <taxon>Pezizomycotina</taxon>
        <taxon>Dothideomycetes</taxon>
        <taxon>Dothideomycetidae</taxon>
        <taxon>Mycosphaerellales</taxon>
        <taxon>Teratosphaeriaceae</taxon>
        <taxon>Acrodontium</taxon>
    </lineage>
</organism>
<dbReference type="InterPro" id="IPR003959">
    <property type="entry name" value="ATPase_AAA_core"/>
</dbReference>
<feature type="region of interest" description="Disordered" evidence="1">
    <location>
        <begin position="1156"/>
        <end position="1176"/>
    </location>
</feature>
<proteinExistence type="predicted"/>
<name>A0AAQ3M6X0_9PEZI</name>
<dbReference type="Pfam" id="PF00004">
    <property type="entry name" value="AAA"/>
    <property type="match status" value="1"/>
</dbReference>
<dbReference type="GO" id="GO:0005634">
    <property type="term" value="C:nucleus"/>
    <property type="evidence" value="ECO:0007669"/>
    <property type="project" value="TreeGrafter"/>
</dbReference>
<dbReference type="InterPro" id="IPR027417">
    <property type="entry name" value="P-loop_NTPase"/>
</dbReference>
<dbReference type="GO" id="GO:0005524">
    <property type="term" value="F:ATP binding"/>
    <property type="evidence" value="ECO:0007669"/>
    <property type="project" value="InterPro"/>
</dbReference>
<dbReference type="GO" id="GO:0016887">
    <property type="term" value="F:ATP hydrolysis activity"/>
    <property type="evidence" value="ECO:0007669"/>
    <property type="project" value="InterPro"/>
</dbReference>
<feature type="region of interest" description="Disordered" evidence="1">
    <location>
        <begin position="1"/>
        <end position="63"/>
    </location>
</feature>
<reference evidence="3 4" key="1">
    <citation type="submission" date="2023-11" db="EMBL/GenBank/DDBJ databases">
        <title>An acidophilic fungus is an integral part of prey digestion in a carnivorous sundew plant.</title>
        <authorList>
            <person name="Tsai I.J."/>
        </authorList>
    </citation>
    <scope>NUCLEOTIDE SEQUENCE [LARGE SCALE GENOMIC DNA]</scope>
    <source>
        <strain evidence="3">169a</strain>
    </source>
</reference>
<feature type="compositionally biased region" description="Basic and acidic residues" evidence="1">
    <location>
        <begin position="337"/>
        <end position="353"/>
    </location>
</feature>
<evidence type="ECO:0000259" key="2">
    <source>
        <dbReference type="SMART" id="SM00382"/>
    </source>
</evidence>
<dbReference type="EMBL" id="CP138586">
    <property type="protein sequence ID" value="WPH01985.1"/>
    <property type="molecule type" value="Genomic_DNA"/>
</dbReference>
<feature type="compositionally biased region" description="Basic and acidic residues" evidence="1">
    <location>
        <begin position="191"/>
        <end position="202"/>
    </location>
</feature>
<feature type="compositionally biased region" description="Basic and acidic residues" evidence="1">
    <location>
        <begin position="522"/>
        <end position="534"/>
    </location>
</feature>